<dbReference type="SUPFAM" id="SSF55961">
    <property type="entry name" value="Bet v1-like"/>
    <property type="match status" value="1"/>
</dbReference>
<evidence type="ECO:0000313" key="3">
    <source>
        <dbReference type="EMBL" id="TFB78667.1"/>
    </source>
</evidence>
<dbReference type="Gene3D" id="3.30.530.20">
    <property type="match status" value="1"/>
</dbReference>
<accession>A0A4R8V9Z7</accession>
<organism evidence="3 4">
    <name type="scientific">Terrimesophilobacter mesophilus</name>
    <dbReference type="NCBI Taxonomy" id="433647"/>
    <lineage>
        <taxon>Bacteria</taxon>
        <taxon>Bacillati</taxon>
        <taxon>Actinomycetota</taxon>
        <taxon>Actinomycetes</taxon>
        <taxon>Micrococcales</taxon>
        <taxon>Microbacteriaceae</taxon>
        <taxon>Terrimesophilobacter</taxon>
    </lineage>
</organism>
<evidence type="ECO:0000256" key="1">
    <source>
        <dbReference type="ARBA" id="ARBA00006817"/>
    </source>
</evidence>
<comment type="similarity">
    <text evidence="1">Belongs to the AHA1 family.</text>
</comment>
<protein>
    <recommendedName>
        <fullName evidence="2">Activator of Hsp90 ATPase homologue 1/2-like C-terminal domain-containing protein</fullName>
    </recommendedName>
</protein>
<feature type="domain" description="Activator of Hsp90 ATPase homologue 1/2-like C-terminal" evidence="2">
    <location>
        <begin position="17"/>
        <end position="133"/>
    </location>
</feature>
<dbReference type="OrthoDB" id="9803476at2"/>
<dbReference type="Proteomes" id="UP000298488">
    <property type="component" value="Unassembled WGS sequence"/>
</dbReference>
<gene>
    <name evidence="3" type="ORF">E3N84_00355</name>
</gene>
<evidence type="ECO:0000313" key="4">
    <source>
        <dbReference type="Proteomes" id="UP000298488"/>
    </source>
</evidence>
<proteinExistence type="inferred from homology"/>
<reference evidence="3 4" key="1">
    <citation type="submission" date="2019-03" db="EMBL/GenBank/DDBJ databases">
        <title>Genomics of glacier-inhabiting Cryobacterium strains.</title>
        <authorList>
            <person name="Liu Q."/>
            <person name="Xin Y.-H."/>
        </authorList>
    </citation>
    <scope>NUCLEOTIDE SEQUENCE [LARGE SCALE GENOMIC DNA]</scope>
    <source>
        <strain evidence="3 4">CGMCC 1.10440</strain>
    </source>
</reference>
<dbReference type="RefSeq" id="WP_104094546.1">
    <property type="nucleotide sequence ID" value="NZ_JACHBP010000001.1"/>
</dbReference>
<comment type="caution">
    <text evidence="3">The sequence shown here is derived from an EMBL/GenBank/DDBJ whole genome shotgun (WGS) entry which is preliminary data.</text>
</comment>
<evidence type="ECO:0000259" key="2">
    <source>
        <dbReference type="Pfam" id="PF08327"/>
    </source>
</evidence>
<dbReference type="InterPro" id="IPR013538">
    <property type="entry name" value="ASHA1/2-like_C"/>
</dbReference>
<dbReference type="InterPro" id="IPR023393">
    <property type="entry name" value="START-like_dom_sf"/>
</dbReference>
<sequence length="161" mass="17838">MTPGTTRLEFTRRLDFHPAIVFDALIDPDLLGGWLAHAVVEPHEGGAFDLAWLTSTSFPPTRGRISLLDEPRALDVVTDNRGRFRFDLDPSPGGERGTVTTLTTAVDVVVDRAFVPRVAADWQSSLDQLDGLLRGHPVDWIHWDRDRSGAWREYLAAAGGH</sequence>
<name>A0A4R8V9Z7_9MICO</name>
<dbReference type="AlphaFoldDB" id="A0A4R8V9Z7"/>
<dbReference type="Pfam" id="PF08327">
    <property type="entry name" value="AHSA1"/>
    <property type="match status" value="1"/>
</dbReference>
<dbReference type="EMBL" id="SOFI01000003">
    <property type="protein sequence ID" value="TFB78667.1"/>
    <property type="molecule type" value="Genomic_DNA"/>
</dbReference>
<keyword evidence="4" id="KW-1185">Reference proteome</keyword>